<dbReference type="PATRIC" id="fig|765913.3.peg.442"/>
<feature type="region of interest" description="Disordered" evidence="1">
    <location>
        <begin position="354"/>
        <end position="398"/>
    </location>
</feature>
<dbReference type="eggNOG" id="COG0515">
    <property type="taxonomic scope" value="Bacteria"/>
</dbReference>
<dbReference type="Gene3D" id="3.30.200.20">
    <property type="entry name" value="Phosphorylase Kinase, domain 1"/>
    <property type="match status" value="1"/>
</dbReference>
<keyword evidence="4" id="KW-1185">Reference proteome</keyword>
<dbReference type="InterPro" id="IPR050767">
    <property type="entry name" value="Sel1_AlgK"/>
</dbReference>
<dbReference type="InterPro" id="IPR011009">
    <property type="entry name" value="Kinase-like_dom_sf"/>
</dbReference>
<dbReference type="Pfam" id="PF08238">
    <property type="entry name" value="Sel1"/>
    <property type="match status" value="10"/>
</dbReference>
<sequence length="981" mass="107527">MDRTSHCPDCFQSPAPNPVCRHCGFDWRDYEPDSSLLAPFTGLCDGLYRVGRVLGRPGGFGVVYAGWQTRLGKPVAIKEFFPSTWNPLAKRSGHDSLSVVPVQADSEALLDKWKKRFLEEAQLLARLEHPGIVQAHDVLEENKTAYLVMERLRGQTLSEFLGGLKETSAGLVLERRLPAAQALPLLFSALDGLAYLHSQSKSQGPILHLDLSPNNLFLQNDPISTEPDPGRVKLLDFGLARHGARMAGNASIGAGVGHPHFMPPEQADPQRNKSVTAAADTYTLGATLYTALTACAPPPTDARSTGAPLADLRARVPELDSGLAGVLMDCLRLAANQRPRDAIDMQFRLAALTQMPPPSEPAPIPKPEPITDEDEIQSGEDEALSVDESEESPIPNRKTIKARIKKKKPAVRLLTPFGIISAGGWVLWITLSLESDIQFPTPVHTGEPVIPAPPPAAAPPKPTLPHIPLPDAPAGENNVGSNVNANTRRLDNRAISSINPASHEIQANARQIADLEGRFNTHIKRNALTSGHDGHALDDLQKILALIPEGGRAKWNGIERERAKIESNGRRRIADAYLALAYAQLDRSAPDAAANWIAKAEEINPINSDLIGLQSHLGFIYLETNTDQDNRKALRLFNKAAINGHAMAQYNLGVMYANGLGTTKDDRQAVEWYRKAAEQGNADAQNNLGVMYANGLGITKDDQQAVEWYRKAAEQGSADAQNNLGVMHSEGRGIELDQHQASHWFRKAAEQGHAAAQNSLGIAFFYGRGVIQSDHQALKWFHKAAEQGYIEAQYNLGLINTFGRGTKKDDQQSAEWFHKAASQGHTEAQYNLGIMYSEGRGVKKNQSQAARWYRKAAEQGFANAQYNLGIMYSEGRGVNKDQSQADHWYRKAAEQGHAQAQNNYGVKFMVGEGVGPDYYQAFLWFEKASKQGHADAQNNLGMLYEFGLGVPADHHQAAYWFHQAANQGHKGAREMIKKLNL</sequence>
<dbReference type="SUPFAM" id="SSF81901">
    <property type="entry name" value="HCP-like"/>
    <property type="match status" value="2"/>
</dbReference>
<dbReference type="OrthoDB" id="8561742at2"/>
<evidence type="ECO:0000256" key="1">
    <source>
        <dbReference type="SAM" id="MobiDB-lite"/>
    </source>
</evidence>
<feature type="compositionally biased region" description="Acidic residues" evidence="1">
    <location>
        <begin position="370"/>
        <end position="391"/>
    </location>
</feature>
<comment type="caution">
    <text evidence="3">The sequence shown here is derived from an EMBL/GenBank/DDBJ whole genome shotgun (WGS) entry which is preliminary data.</text>
</comment>
<evidence type="ECO:0000259" key="2">
    <source>
        <dbReference type="PROSITE" id="PS50011"/>
    </source>
</evidence>
<feature type="domain" description="Protein kinase" evidence="2">
    <location>
        <begin position="48"/>
        <end position="352"/>
    </location>
</feature>
<feature type="compositionally biased region" description="Pro residues" evidence="1">
    <location>
        <begin position="355"/>
        <end position="368"/>
    </location>
</feature>
<keyword evidence="3" id="KW-0418">Kinase</keyword>
<dbReference type="InterPro" id="IPR000719">
    <property type="entry name" value="Prot_kinase_dom"/>
</dbReference>
<dbReference type="Gene3D" id="1.25.40.10">
    <property type="entry name" value="Tetratricopeptide repeat domain"/>
    <property type="match status" value="3"/>
</dbReference>
<dbReference type="GO" id="GO:0004674">
    <property type="term" value="F:protein serine/threonine kinase activity"/>
    <property type="evidence" value="ECO:0007669"/>
    <property type="project" value="UniProtKB-KW"/>
</dbReference>
<dbReference type="PROSITE" id="PS50011">
    <property type="entry name" value="PROTEIN_KINASE_DOM"/>
    <property type="match status" value="1"/>
</dbReference>
<dbReference type="PANTHER" id="PTHR11102:SF160">
    <property type="entry name" value="ERAD-ASSOCIATED E3 UBIQUITIN-PROTEIN LIGASE COMPONENT HRD3"/>
    <property type="match status" value="1"/>
</dbReference>
<dbReference type="Pfam" id="PF00069">
    <property type="entry name" value="Pkinase"/>
    <property type="match status" value="1"/>
</dbReference>
<dbReference type="Proteomes" id="UP000004200">
    <property type="component" value="Unassembled WGS sequence"/>
</dbReference>
<dbReference type="SMART" id="SM00671">
    <property type="entry name" value="SEL1"/>
    <property type="match status" value="10"/>
</dbReference>
<dbReference type="InterPro" id="IPR008266">
    <property type="entry name" value="Tyr_kinase_AS"/>
</dbReference>
<accession>G2DWP7</accession>
<keyword evidence="3" id="KW-0808">Transferase</keyword>
<dbReference type="Gene3D" id="1.10.510.10">
    <property type="entry name" value="Transferase(Phosphotransferase) domain 1"/>
    <property type="match status" value="1"/>
</dbReference>
<protein>
    <submittedName>
        <fullName evidence="3">Serine/threonine protein kinase</fullName>
    </submittedName>
</protein>
<dbReference type="EMBL" id="AFWT01000002">
    <property type="protein sequence ID" value="EGV33747.1"/>
    <property type="molecule type" value="Genomic_DNA"/>
</dbReference>
<dbReference type="PANTHER" id="PTHR11102">
    <property type="entry name" value="SEL-1-LIKE PROTEIN"/>
    <property type="match status" value="1"/>
</dbReference>
<dbReference type="SUPFAM" id="SSF56112">
    <property type="entry name" value="Protein kinase-like (PK-like)"/>
    <property type="match status" value="1"/>
</dbReference>
<name>G2DWP7_9GAMM</name>
<evidence type="ECO:0000313" key="4">
    <source>
        <dbReference type="Proteomes" id="UP000004200"/>
    </source>
</evidence>
<dbReference type="GO" id="GO:0005524">
    <property type="term" value="F:ATP binding"/>
    <property type="evidence" value="ECO:0007669"/>
    <property type="project" value="InterPro"/>
</dbReference>
<dbReference type="InterPro" id="IPR006597">
    <property type="entry name" value="Sel1-like"/>
</dbReference>
<dbReference type="STRING" id="765913.ThidrDRAFT_0436"/>
<reference evidence="3 4" key="1">
    <citation type="submission" date="2011-06" db="EMBL/GenBank/DDBJ databases">
        <title>The draft genome of Thiorhodococcus drewsii AZ1.</title>
        <authorList>
            <consortium name="US DOE Joint Genome Institute (JGI-PGF)"/>
            <person name="Lucas S."/>
            <person name="Han J."/>
            <person name="Lapidus A."/>
            <person name="Cheng J.-F."/>
            <person name="Goodwin L."/>
            <person name="Pitluck S."/>
            <person name="Peters L."/>
            <person name="Land M.L."/>
            <person name="Hauser L."/>
            <person name="Vogl K."/>
            <person name="Liu Z."/>
            <person name="Imhoff J."/>
            <person name="Thiel V."/>
            <person name="Frigaard N.-U."/>
            <person name="Bryant D.A."/>
            <person name="Woyke T.J."/>
        </authorList>
    </citation>
    <scope>NUCLEOTIDE SEQUENCE [LARGE SCALE GENOMIC DNA]</scope>
    <source>
        <strain evidence="3 4">AZ1</strain>
    </source>
</reference>
<keyword evidence="3" id="KW-0723">Serine/threonine-protein kinase</keyword>
<gene>
    <name evidence="3" type="ORF">ThidrDRAFT_0436</name>
</gene>
<dbReference type="RefSeq" id="WP_007039152.1">
    <property type="nucleotide sequence ID" value="NZ_AFWT01000002.1"/>
</dbReference>
<organism evidence="3 4">
    <name type="scientific">Thiorhodococcus drewsii AZ1</name>
    <dbReference type="NCBI Taxonomy" id="765913"/>
    <lineage>
        <taxon>Bacteria</taxon>
        <taxon>Pseudomonadati</taxon>
        <taxon>Pseudomonadota</taxon>
        <taxon>Gammaproteobacteria</taxon>
        <taxon>Chromatiales</taxon>
        <taxon>Chromatiaceae</taxon>
        <taxon>Thiorhodococcus</taxon>
    </lineage>
</organism>
<dbReference type="AlphaFoldDB" id="G2DWP7"/>
<dbReference type="eggNOG" id="COG0790">
    <property type="taxonomic scope" value="Bacteria"/>
</dbReference>
<evidence type="ECO:0000313" key="3">
    <source>
        <dbReference type="EMBL" id="EGV33747.1"/>
    </source>
</evidence>
<dbReference type="CDD" id="cd14014">
    <property type="entry name" value="STKc_PknB_like"/>
    <property type="match status" value="1"/>
</dbReference>
<dbReference type="PROSITE" id="PS00109">
    <property type="entry name" value="PROTEIN_KINASE_TYR"/>
    <property type="match status" value="1"/>
</dbReference>
<proteinExistence type="predicted"/>
<dbReference type="InterPro" id="IPR011990">
    <property type="entry name" value="TPR-like_helical_dom_sf"/>
</dbReference>